<dbReference type="KEGG" id="ton:TON_0065"/>
<dbReference type="SUPFAM" id="SSF50249">
    <property type="entry name" value="Nucleic acid-binding proteins"/>
    <property type="match status" value="1"/>
</dbReference>
<gene>
    <name evidence="1" type="ordered locus">TON_0065</name>
</gene>
<dbReference type="PATRIC" id="fig|523850.10.peg.65"/>
<dbReference type="STRING" id="523850.TON_0065"/>
<dbReference type="HOGENOM" id="CLU_017233_1_0_2"/>
<evidence type="ECO:0000313" key="1">
    <source>
        <dbReference type="EMBL" id="ACJ15549.1"/>
    </source>
</evidence>
<dbReference type="InterPro" id="IPR003750">
    <property type="entry name" value="Put_MeTrfase-C9orf114-like"/>
</dbReference>
<dbReference type="Gene3D" id="2.40.50.140">
    <property type="entry name" value="Nucleic acid-binding proteins"/>
    <property type="match status" value="1"/>
</dbReference>
<dbReference type="Gene3D" id="3.40.1280.10">
    <property type="match status" value="1"/>
</dbReference>
<dbReference type="Pfam" id="PF02598">
    <property type="entry name" value="Methyltrn_RNA_3"/>
    <property type="match status" value="1"/>
</dbReference>
<evidence type="ECO:0008006" key="3">
    <source>
        <dbReference type="Google" id="ProtNLM"/>
    </source>
</evidence>
<name>B6YSL2_THEON</name>
<keyword evidence="2" id="KW-1185">Reference proteome</keyword>
<sequence length="305" mass="34695">MKLCPAKFLCKKFVHLQIQKRVEGFESLLNSLHRPHFSVEVTIAKDDGKMAWHIFIPDSLLEETDDPKIRTYKVGQIARAAAIFGIEHIWIYRAGGKDGRFIKLILEYAETPQYLRKRLFPLMPELKYVGVIPPLRTPHHKLKGKPKVGEIREGFAFRRGRRVYADIGLDELALVGGDVEGRATFRIVSTRPLRVIPAKPEEYWGYRVHLTKKSLAKTLKKAGLDLAIATSRKGQDIREVKLPPLEGEVGFIFGSPRKGVMELLGEEDYSFDLILNTIPNQRTATVRTEEAVLATLAVFNLIRRD</sequence>
<accession>B6YSL2</accession>
<organism evidence="1 2">
    <name type="scientific">Thermococcus onnurineus (strain NA1)</name>
    <dbReference type="NCBI Taxonomy" id="523850"/>
    <lineage>
        <taxon>Archaea</taxon>
        <taxon>Methanobacteriati</taxon>
        <taxon>Methanobacteriota</taxon>
        <taxon>Thermococci</taxon>
        <taxon>Thermococcales</taxon>
        <taxon>Thermococcaceae</taxon>
        <taxon>Thermococcus</taxon>
    </lineage>
</organism>
<dbReference type="SUPFAM" id="SSF75217">
    <property type="entry name" value="alpha/beta knot"/>
    <property type="match status" value="1"/>
</dbReference>
<reference evidence="1 2" key="1">
    <citation type="journal article" date="2008" name="J. Bacteriol.">
        <title>The complete genome sequence of Thermococcus onnurineus NA1 reveals a mixed heterotrophic and carboxydotrophic metabolism.</title>
        <authorList>
            <person name="Lee H.S."/>
            <person name="Kang S.G."/>
            <person name="Bae S.S."/>
            <person name="Lim J.K."/>
            <person name="Cho Y."/>
            <person name="Kim Y.J."/>
            <person name="Jeon J.H."/>
            <person name="Cha S.S."/>
            <person name="Kwon K.K."/>
            <person name="Kim H.T."/>
            <person name="Park C.J."/>
            <person name="Lee H.W."/>
            <person name="Kim S.I."/>
            <person name="Chun J."/>
            <person name="Colwell R.R."/>
            <person name="Kim S.J."/>
            <person name="Lee J.H."/>
        </authorList>
    </citation>
    <scope>NUCLEOTIDE SEQUENCE [LARGE SCALE GENOMIC DNA]</scope>
    <source>
        <strain evidence="1 2">NA1</strain>
    </source>
</reference>
<dbReference type="PANTHER" id="PTHR12150">
    <property type="entry name" value="CLASS IV SAM-BINDING METHYLTRANSFERASE-RELATED"/>
    <property type="match status" value="1"/>
</dbReference>
<dbReference type="PANTHER" id="PTHR12150:SF13">
    <property type="entry name" value="METHYLTRANSFERASE C9ORF114-RELATED"/>
    <property type="match status" value="1"/>
</dbReference>
<proteinExistence type="predicted"/>
<dbReference type="AlphaFoldDB" id="B6YSL2"/>
<dbReference type="eggNOG" id="arCOG04069">
    <property type="taxonomic scope" value="Archaea"/>
</dbReference>
<dbReference type="InterPro" id="IPR029028">
    <property type="entry name" value="Alpha/beta_knot_MTases"/>
</dbReference>
<dbReference type="InterPro" id="IPR029026">
    <property type="entry name" value="tRNA_m1G_MTases_N"/>
</dbReference>
<dbReference type="Proteomes" id="UP000002727">
    <property type="component" value="Chromosome"/>
</dbReference>
<evidence type="ECO:0000313" key="2">
    <source>
        <dbReference type="Proteomes" id="UP000002727"/>
    </source>
</evidence>
<protein>
    <recommendedName>
        <fullName evidence="3">Methylase</fullName>
    </recommendedName>
</protein>
<dbReference type="InterPro" id="IPR012340">
    <property type="entry name" value="NA-bd_OB-fold"/>
</dbReference>
<dbReference type="EMBL" id="CP000855">
    <property type="protein sequence ID" value="ACJ15549.1"/>
    <property type="molecule type" value="Genomic_DNA"/>
</dbReference>
<dbReference type="CDD" id="cd18086">
    <property type="entry name" value="HsC9orf114-like"/>
    <property type="match status" value="1"/>
</dbReference>